<gene>
    <name evidence="1" type="ORF">HII17_13655</name>
</gene>
<dbReference type="AlphaFoldDB" id="A0A7Y0LEC5"/>
<evidence type="ECO:0000313" key="2">
    <source>
        <dbReference type="Proteomes" id="UP000568664"/>
    </source>
</evidence>
<comment type="caution">
    <text evidence="1">The sequence shown here is derived from an EMBL/GenBank/DDBJ whole genome shotgun (WGS) entry which is preliminary data.</text>
</comment>
<dbReference type="EMBL" id="JABBXH010000004">
    <property type="protein sequence ID" value="NMP32607.1"/>
    <property type="molecule type" value="Genomic_DNA"/>
</dbReference>
<protein>
    <submittedName>
        <fullName evidence="1">Uncharacterized protein</fullName>
    </submittedName>
</protein>
<keyword evidence="2" id="KW-1185">Reference proteome</keyword>
<accession>A0A7Y0LEC5</accession>
<sequence length="354" mass="41215">MSEGIVTFFKHTNLGFYQIGADYHEPLEIEEILNSLTDWFNERDLLSETAPYKSKRRKTVYLKDISKNDDTGDYLITLWKSLNANDGNVYGLRANESPNDNRLINADEQAEEEVIWGRPAYYWFIPSAGVFASIKFHESITDSDVLNKYIKDYIQFRSDINSPTIETRTNKAGEEYETVYWDGPYGKLWLRVDSRRYTKITENADLDLIARDITHFVKKEEIITHSEQDEDWTRYFKNLPYVSKAKSGSTRSINIVVDAKPTGKQLKAMMEKYHQDYGTNKNKKSNLGFRKEGTGSQTYWLDEFVVKSVIEIPGEEEQSHFNHSTIFTYLNEQRGRLLAPFIRTKQQPKVAVNE</sequence>
<dbReference type="RefSeq" id="WP_169075929.1">
    <property type="nucleotide sequence ID" value="NZ_JABBXH010000004.1"/>
</dbReference>
<reference evidence="1 2" key="1">
    <citation type="submission" date="2020-04" db="EMBL/GenBank/DDBJ databases">
        <title>Thalassotalea sp. M1531, isolated from the surface of marine red alga.</title>
        <authorList>
            <person name="Pang L."/>
            <person name="Lu D.-C."/>
        </authorList>
    </citation>
    <scope>NUCLEOTIDE SEQUENCE [LARGE SCALE GENOMIC DNA]</scope>
    <source>
        <strain evidence="1 2">M1531</strain>
    </source>
</reference>
<organism evidence="1 2">
    <name type="scientific">Thalassotalea algicola</name>
    <dbReference type="NCBI Taxonomy" id="2716224"/>
    <lineage>
        <taxon>Bacteria</taxon>
        <taxon>Pseudomonadati</taxon>
        <taxon>Pseudomonadota</taxon>
        <taxon>Gammaproteobacteria</taxon>
        <taxon>Alteromonadales</taxon>
        <taxon>Colwelliaceae</taxon>
        <taxon>Thalassotalea</taxon>
    </lineage>
</organism>
<name>A0A7Y0LEC5_9GAMM</name>
<proteinExistence type="predicted"/>
<evidence type="ECO:0000313" key="1">
    <source>
        <dbReference type="EMBL" id="NMP32607.1"/>
    </source>
</evidence>
<dbReference type="Proteomes" id="UP000568664">
    <property type="component" value="Unassembled WGS sequence"/>
</dbReference>